<accession>A0AAV6QUE1</accession>
<dbReference type="EMBL" id="JAGKHQ010000015">
    <property type="protein sequence ID" value="KAG7496578.1"/>
    <property type="molecule type" value="Genomic_DNA"/>
</dbReference>
<proteinExistence type="predicted"/>
<dbReference type="Proteomes" id="UP000693946">
    <property type="component" value="Linkage Group LG3"/>
</dbReference>
<dbReference type="AlphaFoldDB" id="A0AAV6QUE1"/>
<reference evidence="1 2" key="1">
    <citation type="journal article" date="2021" name="Sci. Rep.">
        <title>Chromosome anchoring in Senegalese sole (Solea senegalensis) reveals sex-associated markers and genome rearrangements in flatfish.</title>
        <authorList>
            <person name="Guerrero-Cozar I."/>
            <person name="Gomez-Garrido J."/>
            <person name="Berbel C."/>
            <person name="Martinez-Blanch J.F."/>
            <person name="Alioto T."/>
            <person name="Claros M.G."/>
            <person name="Gagnaire P.A."/>
            <person name="Manchado M."/>
        </authorList>
    </citation>
    <scope>NUCLEOTIDE SEQUENCE [LARGE SCALE GENOMIC DNA]</scope>
    <source>
        <strain evidence="1">Sse05_10M</strain>
    </source>
</reference>
<name>A0AAV6QUE1_SOLSE</name>
<keyword evidence="2" id="KW-1185">Reference proteome</keyword>
<evidence type="ECO:0000313" key="1">
    <source>
        <dbReference type="EMBL" id="KAG7496578.1"/>
    </source>
</evidence>
<comment type="caution">
    <text evidence="1">The sequence shown here is derived from an EMBL/GenBank/DDBJ whole genome shotgun (WGS) entry which is preliminary data.</text>
</comment>
<sequence length="53" mass="6071">MMKCDLDNRQFVRLSSVYLEYFHGSQGEKRQGCMGSCDGKVGQRSSALRWRAP</sequence>
<evidence type="ECO:0000313" key="2">
    <source>
        <dbReference type="Proteomes" id="UP000693946"/>
    </source>
</evidence>
<organism evidence="1 2">
    <name type="scientific">Solea senegalensis</name>
    <name type="common">Senegalese sole</name>
    <dbReference type="NCBI Taxonomy" id="28829"/>
    <lineage>
        <taxon>Eukaryota</taxon>
        <taxon>Metazoa</taxon>
        <taxon>Chordata</taxon>
        <taxon>Craniata</taxon>
        <taxon>Vertebrata</taxon>
        <taxon>Euteleostomi</taxon>
        <taxon>Actinopterygii</taxon>
        <taxon>Neopterygii</taxon>
        <taxon>Teleostei</taxon>
        <taxon>Neoteleostei</taxon>
        <taxon>Acanthomorphata</taxon>
        <taxon>Carangaria</taxon>
        <taxon>Pleuronectiformes</taxon>
        <taxon>Pleuronectoidei</taxon>
        <taxon>Soleidae</taxon>
        <taxon>Solea</taxon>
    </lineage>
</organism>
<protein>
    <submittedName>
        <fullName evidence="1">Uncharacterized protein</fullName>
    </submittedName>
</protein>
<gene>
    <name evidence="1" type="ORF">JOB18_021469</name>
</gene>